<dbReference type="Proteomes" id="UP000006672">
    <property type="component" value="Unassembled WGS sequence"/>
</dbReference>
<protein>
    <submittedName>
        <fullName evidence="3">Bm550</fullName>
    </submittedName>
</protein>
<evidence type="ECO:0000313" key="1">
    <source>
        <dbReference type="EMBL" id="VIO92903.1"/>
    </source>
</evidence>
<gene>
    <name evidence="1" type="primary">Bm892</name>
    <name evidence="1" type="ORF">BM_BM892</name>
</gene>
<dbReference type="WBParaSite" id="Bm892.1">
    <property type="protein sequence ID" value="Bm892.1"/>
    <property type="gene ID" value="WBGene00221153"/>
</dbReference>
<accession>A0A4E9FA32</accession>
<dbReference type="CTD" id="66060346"/>
<accession>A0A8L7TKF0</accession>
<evidence type="ECO:0000313" key="2">
    <source>
        <dbReference type="Proteomes" id="UP000006672"/>
    </source>
</evidence>
<organism evidence="1">
    <name type="scientific">Brugia malayi</name>
    <name type="common">Filarial nematode worm</name>
    <dbReference type="NCBI Taxonomy" id="6279"/>
    <lineage>
        <taxon>Eukaryota</taxon>
        <taxon>Metazoa</taxon>
        <taxon>Ecdysozoa</taxon>
        <taxon>Nematoda</taxon>
        <taxon>Chromadorea</taxon>
        <taxon>Rhabditida</taxon>
        <taxon>Spirurina</taxon>
        <taxon>Spiruromorpha</taxon>
        <taxon>Filarioidea</taxon>
        <taxon>Onchocercidae</taxon>
        <taxon>Brugia</taxon>
    </lineage>
</organism>
<dbReference type="GeneID" id="66060346"/>
<sequence>MITMMDHVQIEQICRIVGSFFLHIQNKDDSLCSQIVHNKFVEFIFNRRWALKKH</sequence>
<dbReference type="RefSeq" id="XP_042933919.1">
    <property type="nucleotide sequence ID" value="XM_043077985.1"/>
</dbReference>
<proteinExistence type="predicted"/>
<keyword evidence="2" id="KW-1185">Reference proteome</keyword>
<dbReference type="KEGG" id="bmy:BM_BM892"/>
<reference evidence="2" key="1">
    <citation type="journal article" date="2007" name="Science">
        <title>Draft genome of the filarial nematode parasite Brugia malayi.</title>
        <authorList>
            <person name="Ghedin E."/>
            <person name="Wang S."/>
            <person name="Spiro D."/>
            <person name="Caler E."/>
            <person name="Zhao Q."/>
            <person name="Crabtree J."/>
            <person name="Allen J.E."/>
            <person name="Delcher A.L."/>
            <person name="Guiliano D.B."/>
            <person name="Miranda-Saavedra D."/>
            <person name="Angiuoli S.V."/>
            <person name="Creasy T."/>
            <person name="Amedeo P."/>
            <person name="Haas B."/>
            <person name="El-Sayed N.M."/>
            <person name="Wortman J.R."/>
            <person name="Feldblyum T."/>
            <person name="Tallon L."/>
            <person name="Schatz M."/>
            <person name="Shumway M."/>
            <person name="Koo H."/>
            <person name="Salzberg S.L."/>
            <person name="Schobel S."/>
            <person name="Pertea M."/>
            <person name="Pop M."/>
            <person name="White O."/>
            <person name="Barton G.J."/>
            <person name="Carlow C.K."/>
            <person name="Crawford M.J."/>
            <person name="Daub J."/>
            <person name="Dimmic M.W."/>
            <person name="Estes C.F."/>
            <person name="Foster J.M."/>
            <person name="Ganatra M."/>
            <person name="Gregory W.F."/>
            <person name="Johnson N.M."/>
            <person name="Jin J."/>
            <person name="Komuniecki R."/>
            <person name="Korf I."/>
            <person name="Kumar S."/>
            <person name="Laney S."/>
            <person name="Li B.W."/>
            <person name="Li W."/>
            <person name="Lindblom T.H."/>
            <person name="Lustigman S."/>
            <person name="Ma D."/>
            <person name="Maina C.V."/>
            <person name="Martin D.M."/>
            <person name="McCarter J.P."/>
            <person name="McReynolds L."/>
            <person name="Mitreva M."/>
            <person name="Nutman T.B."/>
            <person name="Parkinson J."/>
            <person name="Peregrin-Alvarez J.M."/>
            <person name="Poole C."/>
            <person name="Ren Q."/>
            <person name="Saunders L."/>
            <person name="Sluder A.E."/>
            <person name="Smith K."/>
            <person name="Stanke M."/>
            <person name="Unnasch T.R."/>
            <person name="Ware J."/>
            <person name="Wei A.D."/>
            <person name="Weil G."/>
            <person name="Williams D.J."/>
            <person name="Zhang Y."/>
            <person name="Williams S.A."/>
            <person name="Fraser-Liggett C."/>
            <person name="Slatko B."/>
            <person name="Blaxter M.L."/>
            <person name="Scott A.L."/>
        </authorList>
    </citation>
    <scope>NUCLEOTIDE SEQUENCE</scope>
    <source>
        <strain evidence="2">FR3</strain>
    </source>
</reference>
<dbReference type="EMBL" id="CAAKNF010000193">
    <property type="protein sequence ID" value="VIO92903.1"/>
    <property type="molecule type" value="Genomic_DNA"/>
</dbReference>
<evidence type="ECO:0000313" key="3">
    <source>
        <dbReference type="WBParaSite" id="Bm892.1"/>
    </source>
</evidence>
<reference evidence="1" key="2">
    <citation type="submission" date="2019-04" db="EMBL/GenBank/DDBJ databases">
        <authorList>
            <person name="Howe K."/>
            <person name="Paulini M."/>
            <person name="Williams G."/>
        </authorList>
    </citation>
    <scope>NUCLEOTIDE SEQUENCE [LARGE SCALE GENOMIC DNA]</scope>
    <source>
        <strain evidence="1">FR3</strain>
    </source>
</reference>
<dbReference type="AlphaFoldDB" id="A0A4E9FA32"/>
<name>A0A4E9FA32_BRUMA</name>
<reference evidence="3" key="3">
    <citation type="submission" date="2022-04" db="UniProtKB">
        <authorList>
            <consortium name="WormBaseParasite"/>
        </authorList>
    </citation>
    <scope>IDENTIFICATION</scope>
</reference>